<reference evidence="2" key="1">
    <citation type="submission" date="2023-06" db="EMBL/GenBank/DDBJ databases">
        <title>Genome-scale phylogeny and comparative genomics of the fungal order Sordariales.</title>
        <authorList>
            <consortium name="Lawrence Berkeley National Laboratory"/>
            <person name="Hensen N."/>
            <person name="Bonometti L."/>
            <person name="Westerberg I."/>
            <person name="Brannstrom I.O."/>
            <person name="Guillou S."/>
            <person name="Cros-Aarteil S."/>
            <person name="Calhoun S."/>
            <person name="Haridas S."/>
            <person name="Kuo A."/>
            <person name="Mondo S."/>
            <person name="Pangilinan J."/>
            <person name="Riley R."/>
            <person name="Labutti K."/>
            <person name="Andreopoulos B."/>
            <person name="Lipzen A."/>
            <person name="Chen C."/>
            <person name="Yanf M."/>
            <person name="Daum C."/>
            <person name="Ng V."/>
            <person name="Clum A."/>
            <person name="Steindorff A."/>
            <person name="Ohm R."/>
            <person name="Martin F."/>
            <person name="Silar P."/>
            <person name="Natvig D."/>
            <person name="Lalanne C."/>
            <person name="Gautier V."/>
            <person name="Ament-Velasquez S.L."/>
            <person name="Kruys A."/>
            <person name="Hutchinson M.I."/>
            <person name="Powell A.J."/>
            <person name="Barry K."/>
            <person name="Miller A.N."/>
            <person name="Grigoriev I.V."/>
            <person name="Debuchy R."/>
            <person name="Gladieux P."/>
            <person name="Thoren M.H."/>
            <person name="Johannesson H."/>
        </authorList>
    </citation>
    <scope>NUCLEOTIDE SEQUENCE</scope>
    <source>
        <strain evidence="2">SMH4607-1</strain>
    </source>
</reference>
<dbReference type="PANTHER" id="PTHR33112">
    <property type="entry name" value="DOMAIN PROTEIN, PUTATIVE-RELATED"/>
    <property type="match status" value="1"/>
</dbReference>
<dbReference type="AlphaFoldDB" id="A0AA40AYZ9"/>
<keyword evidence="3" id="KW-1185">Reference proteome</keyword>
<sequence length="394" mass="43355">MPHLCASCLALGLTRADFENPPFVPEGKYHSIALRGTIGDLRIREAGCGLCRLLLHALSREARSQPELLSDRGADWEAEWMQNAFEYDPNADGAEAKYGSALYPKFKAATGSSNYGVQLVDDAATTVPLRGRAISDEVDMERVASWIRRCREEHGPRCVEGYLAAADHPIGVPGFFVIDVNRKCLTTLPGGMEYVALSYVWGKSSFVNTTKSNVDLFRIDGAFGRVRLPKTIRDAIEVAARLRYRFLWVDAVCIVQDDDSTKPLLIRSMDAVYGNAALTIIAASGTHAAAGFLRSRNRVNGDPESSFAVQEISLGFSLGVIPFLDGELMHCPHAQRGWTFQEGCRSPRCLVFLDGLAYFVCRTSVWREDLVAESSDFSPFEGANVLGKTSSEWP</sequence>
<accession>A0AA40AYZ9</accession>
<dbReference type="PANTHER" id="PTHR33112:SF12">
    <property type="entry name" value="HETEROKARYON INCOMPATIBILITY DOMAIN-CONTAINING PROTEIN"/>
    <property type="match status" value="1"/>
</dbReference>
<proteinExistence type="predicted"/>
<name>A0AA40AYZ9_9PEZI</name>
<evidence type="ECO:0000313" key="2">
    <source>
        <dbReference type="EMBL" id="KAK0724570.1"/>
    </source>
</evidence>
<dbReference type="Proteomes" id="UP001172102">
    <property type="component" value="Unassembled WGS sequence"/>
</dbReference>
<evidence type="ECO:0000313" key="3">
    <source>
        <dbReference type="Proteomes" id="UP001172102"/>
    </source>
</evidence>
<dbReference type="Pfam" id="PF06985">
    <property type="entry name" value="HET"/>
    <property type="match status" value="1"/>
</dbReference>
<feature type="domain" description="Heterokaryon incompatibility" evidence="1">
    <location>
        <begin position="194"/>
        <end position="342"/>
    </location>
</feature>
<evidence type="ECO:0000259" key="1">
    <source>
        <dbReference type="Pfam" id="PF06985"/>
    </source>
</evidence>
<gene>
    <name evidence="2" type="ORF">B0H67DRAFT_550307</name>
</gene>
<dbReference type="InterPro" id="IPR010730">
    <property type="entry name" value="HET"/>
</dbReference>
<organism evidence="2 3">
    <name type="scientific">Lasiosphaeris hirsuta</name>
    <dbReference type="NCBI Taxonomy" id="260670"/>
    <lineage>
        <taxon>Eukaryota</taxon>
        <taxon>Fungi</taxon>
        <taxon>Dikarya</taxon>
        <taxon>Ascomycota</taxon>
        <taxon>Pezizomycotina</taxon>
        <taxon>Sordariomycetes</taxon>
        <taxon>Sordariomycetidae</taxon>
        <taxon>Sordariales</taxon>
        <taxon>Lasiosphaeriaceae</taxon>
        <taxon>Lasiosphaeris</taxon>
    </lineage>
</organism>
<comment type="caution">
    <text evidence="2">The sequence shown here is derived from an EMBL/GenBank/DDBJ whole genome shotgun (WGS) entry which is preliminary data.</text>
</comment>
<dbReference type="EMBL" id="JAUKUA010000002">
    <property type="protein sequence ID" value="KAK0724570.1"/>
    <property type="molecule type" value="Genomic_DNA"/>
</dbReference>
<protein>
    <submittedName>
        <fullName evidence="2">Heterokaryon incompatibility protein-domain-containing protein</fullName>
    </submittedName>
</protein>